<dbReference type="GeneID" id="39591186"/>
<keyword evidence="2" id="KW-1185">Reference proteome</keyword>
<dbReference type="AlphaFoldDB" id="A0A427Y1M8"/>
<gene>
    <name evidence="1" type="ORF">EHS24_006643</name>
</gene>
<dbReference type="EMBL" id="RSCE01000003">
    <property type="protein sequence ID" value="RSH85054.1"/>
    <property type="molecule type" value="Genomic_DNA"/>
</dbReference>
<evidence type="ECO:0000313" key="2">
    <source>
        <dbReference type="Proteomes" id="UP000279236"/>
    </source>
</evidence>
<organism evidence="1 2">
    <name type="scientific">Apiotrichum porosum</name>
    <dbReference type="NCBI Taxonomy" id="105984"/>
    <lineage>
        <taxon>Eukaryota</taxon>
        <taxon>Fungi</taxon>
        <taxon>Dikarya</taxon>
        <taxon>Basidiomycota</taxon>
        <taxon>Agaricomycotina</taxon>
        <taxon>Tremellomycetes</taxon>
        <taxon>Trichosporonales</taxon>
        <taxon>Trichosporonaceae</taxon>
        <taxon>Apiotrichum</taxon>
    </lineage>
</organism>
<dbReference type="RefSeq" id="XP_028478502.1">
    <property type="nucleotide sequence ID" value="XM_028622050.1"/>
</dbReference>
<reference evidence="1 2" key="1">
    <citation type="submission" date="2018-11" db="EMBL/GenBank/DDBJ databases">
        <title>Genome sequence of Apiotrichum porosum DSM 27194.</title>
        <authorList>
            <person name="Aliyu H."/>
            <person name="Gorte O."/>
            <person name="Ochsenreither K."/>
        </authorList>
    </citation>
    <scope>NUCLEOTIDE SEQUENCE [LARGE SCALE GENOMIC DNA]</scope>
    <source>
        <strain evidence="1 2">DSM 27194</strain>
    </source>
</reference>
<proteinExistence type="predicted"/>
<protein>
    <submittedName>
        <fullName evidence="1">Uncharacterized protein</fullName>
    </submittedName>
</protein>
<sequence length="75" mass="8493">MPTATGIAPPMQNKTEIDIVKSFGDWTTFCHSYGLKPHDNDDNIEAIRLLHRMADEEILARKLAQTLSQQQAGRR</sequence>
<comment type="caution">
    <text evidence="1">The sequence shown here is derived from an EMBL/GenBank/DDBJ whole genome shotgun (WGS) entry which is preliminary data.</text>
</comment>
<dbReference type="OrthoDB" id="4232400at2759"/>
<evidence type="ECO:0000313" key="1">
    <source>
        <dbReference type="EMBL" id="RSH85054.1"/>
    </source>
</evidence>
<name>A0A427Y1M8_9TREE</name>
<dbReference type="Proteomes" id="UP000279236">
    <property type="component" value="Unassembled WGS sequence"/>
</dbReference>
<accession>A0A427Y1M8</accession>